<dbReference type="Proteomes" id="UP000294003">
    <property type="component" value="Unassembled WGS sequence"/>
</dbReference>
<reference evidence="4 5" key="1">
    <citation type="submission" date="2018-06" db="EMBL/GenBank/DDBJ databases">
        <title>Complete Genomes of Monosporascus.</title>
        <authorList>
            <person name="Robinson A.J."/>
            <person name="Natvig D.O."/>
        </authorList>
    </citation>
    <scope>NUCLEOTIDE SEQUENCE [LARGE SCALE GENOMIC DNA]</scope>
    <source>
        <strain evidence="4 5">CBS 609.92</strain>
    </source>
</reference>
<feature type="transmembrane region" description="Helical" evidence="3">
    <location>
        <begin position="21"/>
        <end position="47"/>
    </location>
</feature>
<evidence type="ECO:0000256" key="3">
    <source>
        <dbReference type="SAM" id="Phobius"/>
    </source>
</evidence>
<feature type="compositionally biased region" description="Basic and acidic residues" evidence="2">
    <location>
        <begin position="216"/>
        <end position="225"/>
    </location>
</feature>
<feature type="coiled-coil region" evidence="1">
    <location>
        <begin position="602"/>
        <end position="632"/>
    </location>
</feature>
<feature type="compositionally biased region" description="Basic and acidic residues" evidence="2">
    <location>
        <begin position="269"/>
        <end position="281"/>
    </location>
</feature>
<feature type="compositionally biased region" description="Basic residues" evidence="2">
    <location>
        <begin position="350"/>
        <end position="359"/>
    </location>
</feature>
<evidence type="ECO:0000313" key="5">
    <source>
        <dbReference type="Proteomes" id="UP000294003"/>
    </source>
</evidence>
<keyword evidence="3" id="KW-1133">Transmembrane helix</keyword>
<proteinExistence type="predicted"/>
<keyword evidence="3" id="KW-0472">Membrane</keyword>
<gene>
    <name evidence="4" type="ORF">DL762_005416</name>
</gene>
<feature type="compositionally biased region" description="Acidic residues" evidence="2">
    <location>
        <begin position="335"/>
        <end position="346"/>
    </location>
</feature>
<dbReference type="SMART" id="SM00384">
    <property type="entry name" value="AT_hook"/>
    <property type="match status" value="5"/>
</dbReference>
<name>A0ABY0H5B6_9PEZI</name>
<dbReference type="Pfam" id="PF13094">
    <property type="entry name" value="CENP-Q"/>
    <property type="match status" value="1"/>
</dbReference>
<dbReference type="InterPro" id="IPR017956">
    <property type="entry name" value="AT_hook_DNA-bd_motif"/>
</dbReference>
<feature type="compositionally biased region" description="Basic residues" evidence="2">
    <location>
        <begin position="421"/>
        <end position="430"/>
    </location>
</feature>
<feature type="region of interest" description="Disordered" evidence="2">
    <location>
        <begin position="551"/>
        <end position="584"/>
    </location>
</feature>
<keyword evidence="1" id="KW-0175">Coiled coil</keyword>
<evidence type="ECO:0000313" key="4">
    <source>
        <dbReference type="EMBL" id="RYO84951.1"/>
    </source>
</evidence>
<feature type="compositionally biased region" description="Basic and acidic residues" evidence="2">
    <location>
        <begin position="110"/>
        <end position="122"/>
    </location>
</feature>
<feature type="compositionally biased region" description="Basic residues" evidence="2">
    <location>
        <begin position="226"/>
        <end position="237"/>
    </location>
</feature>
<feature type="compositionally biased region" description="Basic and acidic residues" evidence="2">
    <location>
        <begin position="402"/>
        <end position="420"/>
    </location>
</feature>
<evidence type="ECO:0000256" key="1">
    <source>
        <dbReference type="SAM" id="Coils"/>
    </source>
</evidence>
<comment type="caution">
    <text evidence="4">The sequence shown here is derived from an EMBL/GenBank/DDBJ whole genome shotgun (WGS) entry which is preliminary data.</text>
</comment>
<keyword evidence="5" id="KW-1185">Reference proteome</keyword>
<keyword evidence="3" id="KW-0812">Transmembrane</keyword>
<organism evidence="4 5">
    <name type="scientific">Monosporascus cannonballus</name>
    <dbReference type="NCBI Taxonomy" id="155416"/>
    <lineage>
        <taxon>Eukaryota</taxon>
        <taxon>Fungi</taxon>
        <taxon>Dikarya</taxon>
        <taxon>Ascomycota</taxon>
        <taxon>Pezizomycotina</taxon>
        <taxon>Sordariomycetes</taxon>
        <taxon>Xylariomycetidae</taxon>
        <taxon>Xylariales</taxon>
        <taxon>Xylariales incertae sedis</taxon>
        <taxon>Monosporascus</taxon>
    </lineage>
</organism>
<feature type="region of interest" description="Disordered" evidence="2">
    <location>
        <begin position="51"/>
        <end position="487"/>
    </location>
</feature>
<sequence length="745" mass="81541">MHRDIGSLGRDFTKRLKLGGVLSTHGFVAYGLFTSLLLFFTLANGAFQAPETANQKRKRGRSTNASRNDDDASKSQLTLTREGKLATTAGNMEEPDTSEEARPRKRGRPAKTDNSSRRRPEPELEPEQSQSPRKKRSRPSISQSQSQSRTNGIAGEGDEGAKQAAVSESAQPKRRGRAAREEPQSAKGAEETAAEEADDENENDGNARLLRRSSRDRRTEGEGHKSPRGSKSRTKRKGAVEVAGPQEELEGDPGLLRRSRRSRHSPSQPHRDSQIVEEQTREATATSKQADKGKRRGRPPVNGGPARETETEPAPKPPNKMAGQPASDSQTMPEAEADADSEEETEPQAQKKRGRRPRNMQRSPSREQGAALHPKKKQGRSSLQYSQNADEEENPPSPQVELKSKDRPPRSKDITEDKSNQKHNPRGRPSKNHDASIQEDPPPKERPSDATAQKPRKHKRPSHQLTQSSPSPSPEPEQPAYRHLATATRRVPRDVIESKWAPLDAASISSVTELLAAASRPVLLRLNNPAKHAHAAAALGAVTNRLRSKLARGLPFPPPPPAHAPSGNGGGGTSRNSREDELEYERTVSAIQGLEAALDPLLHGVELLRREKERAERELEREYRVLATLGANARAQARERRERMRRLHVLVPPPLPERGGYNGTEGASEESGGEVRDGRSVFADLGGDAEVRSLAAQVANHMETMRGNLAQIDGVVPAIGRSRALLSSALRSHLGGERLEDIVLG</sequence>
<feature type="compositionally biased region" description="Low complexity" evidence="2">
    <location>
        <begin position="139"/>
        <end position="149"/>
    </location>
</feature>
<dbReference type="EMBL" id="QJNS01000148">
    <property type="protein sequence ID" value="RYO84951.1"/>
    <property type="molecule type" value="Genomic_DNA"/>
</dbReference>
<dbReference type="InterPro" id="IPR025212">
    <property type="entry name" value="CAD_CENP-Q"/>
</dbReference>
<feature type="compositionally biased region" description="Basic and acidic residues" evidence="2">
    <location>
        <begin position="431"/>
        <end position="448"/>
    </location>
</feature>
<feature type="region of interest" description="Disordered" evidence="2">
    <location>
        <begin position="651"/>
        <end position="675"/>
    </location>
</feature>
<evidence type="ECO:0000256" key="2">
    <source>
        <dbReference type="SAM" id="MobiDB-lite"/>
    </source>
</evidence>
<feature type="compositionally biased region" description="Basic and acidic residues" evidence="2">
    <location>
        <begin position="178"/>
        <end position="190"/>
    </location>
</feature>
<accession>A0ABY0H5B6</accession>
<feature type="compositionally biased region" description="Acidic residues" evidence="2">
    <location>
        <begin position="192"/>
        <end position="203"/>
    </location>
</feature>
<protein>
    <submittedName>
        <fullName evidence="4">Uncharacterized protein</fullName>
    </submittedName>
</protein>